<protein>
    <submittedName>
        <fullName evidence="12">Cation:proton antiporter</fullName>
    </submittedName>
</protein>
<feature type="transmembrane region" description="Helical" evidence="10">
    <location>
        <begin position="52"/>
        <end position="71"/>
    </location>
</feature>
<reference evidence="12 13" key="1">
    <citation type="submission" date="2022-04" db="EMBL/GenBank/DDBJ databases">
        <title>Genome diversity in the genus Frankia.</title>
        <authorList>
            <person name="Carlos-Shanley C."/>
            <person name="Hahn D."/>
        </authorList>
    </citation>
    <scope>NUCLEOTIDE SEQUENCE [LARGE SCALE GENOMIC DNA]</scope>
    <source>
        <strain evidence="12 13">Ag45/Mut15</strain>
    </source>
</reference>
<evidence type="ECO:0000256" key="8">
    <source>
        <dbReference type="ARBA" id="ARBA00023136"/>
    </source>
</evidence>
<evidence type="ECO:0000256" key="10">
    <source>
        <dbReference type="SAM" id="Phobius"/>
    </source>
</evidence>
<feature type="transmembrane region" description="Helical" evidence="10">
    <location>
        <begin position="236"/>
        <end position="253"/>
    </location>
</feature>
<dbReference type="InterPro" id="IPR038770">
    <property type="entry name" value="Na+/solute_symporter_sf"/>
</dbReference>
<comment type="caution">
    <text evidence="12">The sequence shown here is derived from an EMBL/GenBank/DDBJ whole genome shotgun (WGS) entry which is preliminary data.</text>
</comment>
<keyword evidence="7" id="KW-0406">Ion transport</keyword>
<name>A0ABT0K2U7_9ACTN</name>
<feature type="transmembrane region" description="Helical" evidence="10">
    <location>
        <begin position="144"/>
        <end position="166"/>
    </location>
</feature>
<gene>
    <name evidence="12" type="ORF">MXD59_20620</name>
</gene>
<keyword evidence="3" id="KW-0813">Transport</keyword>
<feature type="transmembrane region" description="Helical" evidence="10">
    <location>
        <begin position="116"/>
        <end position="137"/>
    </location>
</feature>
<dbReference type="Proteomes" id="UP001201873">
    <property type="component" value="Unassembled WGS sequence"/>
</dbReference>
<evidence type="ECO:0000256" key="5">
    <source>
        <dbReference type="ARBA" id="ARBA00022692"/>
    </source>
</evidence>
<dbReference type="Pfam" id="PF00999">
    <property type="entry name" value="Na_H_Exchanger"/>
    <property type="match status" value="1"/>
</dbReference>
<proteinExistence type="inferred from homology"/>
<dbReference type="Gene3D" id="1.20.1530.20">
    <property type="match status" value="1"/>
</dbReference>
<dbReference type="PANTHER" id="PTHR43562:SF1">
    <property type="entry name" value="NA(+)_H(+) ANTIPORTER YJBQ-RELATED"/>
    <property type="match status" value="1"/>
</dbReference>
<sequence length="394" mass="40113">MSFALLALVCLAGITGPLLALPHRWRLPVVVGELLAGIFLGPMGVGCLDPTASTFAFLANVGFALVMFVAGSHVPVGDRGLRRALPVGLRRAAAVGAASVPVALAISTVFGTGHPALYAVLLSSSSAALVLPILDALRLKGTAVLQLLPQVAIADAVCIVALPLAIDPTRAGRAAIGAVVVLVCAGALFAVLRETERRGWRRKLHHLSERRKFALELRINLALLFGLAAIAQTSQVSIMLAGFAFGLAVAAAGEPRRLARQLFAITEGFFGPLFFLWLGASLDLRALAQRPALIGLGLALGLGAVVCHLVNRLIGQPAALGALAAAQLGVPVAAATLGAQSHLLATGEPAALVLGALVTIAVTSVAAALAGRGPVTPVDPAGPTPTDKPDPRPT</sequence>
<evidence type="ECO:0000256" key="7">
    <source>
        <dbReference type="ARBA" id="ARBA00023065"/>
    </source>
</evidence>
<evidence type="ECO:0000256" key="2">
    <source>
        <dbReference type="ARBA" id="ARBA00005551"/>
    </source>
</evidence>
<comment type="subcellular location">
    <subcellularLocation>
        <location evidence="1">Membrane</location>
        <topology evidence="1">Multi-pass membrane protein</topology>
    </subcellularLocation>
</comment>
<keyword evidence="4" id="KW-0050">Antiport</keyword>
<keyword evidence="13" id="KW-1185">Reference proteome</keyword>
<feature type="transmembrane region" description="Helical" evidence="10">
    <location>
        <begin position="92"/>
        <end position="110"/>
    </location>
</feature>
<keyword evidence="5 10" id="KW-0812">Transmembrane</keyword>
<feature type="transmembrane region" description="Helical" evidence="10">
    <location>
        <begin position="213"/>
        <end position="230"/>
    </location>
</feature>
<evidence type="ECO:0000313" key="12">
    <source>
        <dbReference type="EMBL" id="MCK9878141.1"/>
    </source>
</evidence>
<evidence type="ECO:0000256" key="6">
    <source>
        <dbReference type="ARBA" id="ARBA00022989"/>
    </source>
</evidence>
<evidence type="ECO:0000256" key="9">
    <source>
        <dbReference type="SAM" id="MobiDB-lite"/>
    </source>
</evidence>
<organism evidence="12 13">
    <name type="scientific">Frankia umida</name>
    <dbReference type="NCBI Taxonomy" id="573489"/>
    <lineage>
        <taxon>Bacteria</taxon>
        <taxon>Bacillati</taxon>
        <taxon>Actinomycetota</taxon>
        <taxon>Actinomycetes</taxon>
        <taxon>Frankiales</taxon>
        <taxon>Frankiaceae</taxon>
        <taxon>Frankia</taxon>
    </lineage>
</organism>
<dbReference type="EMBL" id="JALKFT010000027">
    <property type="protein sequence ID" value="MCK9878141.1"/>
    <property type="molecule type" value="Genomic_DNA"/>
</dbReference>
<dbReference type="InterPro" id="IPR006153">
    <property type="entry name" value="Cation/H_exchanger_TM"/>
</dbReference>
<evidence type="ECO:0000313" key="13">
    <source>
        <dbReference type="Proteomes" id="UP001201873"/>
    </source>
</evidence>
<accession>A0ABT0K2U7</accession>
<keyword evidence="8 10" id="KW-0472">Membrane</keyword>
<feature type="transmembrane region" description="Helical" evidence="10">
    <location>
        <begin position="262"/>
        <end position="280"/>
    </location>
</feature>
<keyword evidence="6 10" id="KW-1133">Transmembrane helix</keyword>
<feature type="transmembrane region" description="Helical" evidence="10">
    <location>
        <begin position="318"/>
        <end position="338"/>
    </location>
</feature>
<evidence type="ECO:0000256" key="3">
    <source>
        <dbReference type="ARBA" id="ARBA00022448"/>
    </source>
</evidence>
<feature type="transmembrane region" description="Helical" evidence="10">
    <location>
        <begin position="350"/>
        <end position="370"/>
    </location>
</feature>
<feature type="domain" description="Cation/H+ exchanger transmembrane" evidence="11">
    <location>
        <begin position="17"/>
        <end position="363"/>
    </location>
</feature>
<feature type="region of interest" description="Disordered" evidence="9">
    <location>
        <begin position="374"/>
        <end position="394"/>
    </location>
</feature>
<feature type="transmembrane region" description="Helical" evidence="10">
    <location>
        <begin position="172"/>
        <end position="192"/>
    </location>
</feature>
<feature type="transmembrane region" description="Helical" evidence="10">
    <location>
        <begin position="292"/>
        <end position="311"/>
    </location>
</feature>
<evidence type="ECO:0000259" key="11">
    <source>
        <dbReference type="Pfam" id="PF00999"/>
    </source>
</evidence>
<evidence type="ECO:0000256" key="4">
    <source>
        <dbReference type="ARBA" id="ARBA00022449"/>
    </source>
</evidence>
<dbReference type="PANTHER" id="PTHR43562">
    <property type="entry name" value="NAPA-TYPE SODIUM/HYDROGEN ANTIPORTER"/>
    <property type="match status" value="1"/>
</dbReference>
<dbReference type="RefSeq" id="WP_248826277.1">
    <property type="nucleotide sequence ID" value="NZ_JALKFT010000027.1"/>
</dbReference>
<evidence type="ECO:0000256" key="1">
    <source>
        <dbReference type="ARBA" id="ARBA00004141"/>
    </source>
</evidence>
<comment type="similarity">
    <text evidence="2">Belongs to the monovalent cation:proton antiporter 2 (CPA2) transporter (TC 2.A.37) family.</text>
</comment>